<dbReference type="OrthoDB" id="5488434at2"/>
<dbReference type="CDD" id="cd03784">
    <property type="entry name" value="GT1_Gtf-like"/>
    <property type="match status" value="1"/>
</dbReference>
<dbReference type="InterPro" id="IPR010610">
    <property type="entry name" value="EryCIII-like_C"/>
</dbReference>
<dbReference type="PANTHER" id="PTHR48050">
    <property type="entry name" value="STEROL 3-BETA-GLUCOSYLTRANSFERASE"/>
    <property type="match status" value="1"/>
</dbReference>
<keyword evidence="3 6" id="KW-0808">Transferase</keyword>
<comment type="caution">
    <text evidence="6">The sequence shown here is derived from an EMBL/GenBank/DDBJ whole genome shotgun (WGS) entry which is preliminary data.</text>
</comment>
<proteinExistence type="inferred from homology"/>
<keyword evidence="2" id="KW-0328">Glycosyltransferase</keyword>
<dbReference type="InterPro" id="IPR050426">
    <property type="entry name" value="Glycosyltransferase_28"/>
</dbReference>
<comment type="similarity">
    <text evidence="1">Belongs to the glycosyltransferase 28 family.</text>
</comment>
<gene>
    <name evidence="6" type="ORF">EDD27_1082</name>
</gene>
<dbReference type="Pfam" id="PF21036">
    <property type="entry name" value="EryCIII-like_N"/>
    <property type="match status" value="1"/>
</dbReference>
<dbReference type="EMBL" id="SAUN01000001">
    <property type="protein sequence ID" value="RVX38758.1"/>
    <property type="molecule type" value="Genomic_DNA"/>
</dbReference>
<dbReference type="InterPro" id="IPR002213">
    <property type="entry name" value="UDP_glucos_trans"/>
</dbReference>
<dbReference type="RefSeq" id="WP_127931346.1">
    <property type="nucleotide sequence ID" value="NZ_SAUN01000001.1"/>
</dbReference>
<protein>
    <submittedName>
        <fullName evidence="6">UDP:flavonoid glycosyltransferase YjiC (YdhE family)</fullName>
    </submittedName>
</protein>
<sequence>MRILFVPWSQPTHYMPMVPLAWALRAAGHDVRVAGQPHVAEAVKRSGLTIATVGRDYDFEPEYQKINDEMARYQREHPDDGVNVAGPRDVPFEVLKPALEAKFAPFVKTATAMADDLVPLARVWRPDLVVGNPLALAAPLVAEVAGVPFVTHLTGPAVERQLGLFPGSGAPPEIWADGIRSLYERYGVEVRAEYAAAIVDPCPASMQFDGIPNRMPIRFVPYNGSGDMPDWLLEPTPRRRICLTWGTTTTQLTGTEGFLVPQILKSLSALDVEIVTTVTGAELEMLGEAPDNVRVVERLPLHLLLPTCAAIVHQSGSGTTLTAAALGLPQVLVAGTLEQLDTAAHFAETGAGVALNGNTTATEEIIAAVSSILAGNEVTAAAARLRAEIDAQPSPLDVARSLEELAS</sequence>
<dbReference type="GO" id="GO:0008194">
    <property type="term" value="F:UDP-glycosyltransferase activity"/>
    <property type="evidence" value="ECO:0007669"/>
    <property type="project" value="InterPro"/>
</dbReference>
<reference evidence="6 7" key="1">
    <citation type="submission" date="2019-01" db="EMBL/GenBank/DDBJ databases">
        <title>Sequencing the genomes of 1000 actinobacteria strains.</title>
        <authorList>
            <person name="Klenk H.-P."/>
        </authorList>
    </citation>
    <scope>NUCLEOTIDE SEQUENCE [LARGE SCALE GENOMIC DNA]</scope>
    <source>
        <strain evidence="6 7">DSM 43925</strain>
    </source>
</reference>
<evidence type="ECO:0000313" key="6">
    <source>
        <dbReference type="EMBL" id="RVX38758.1"/>
    </source>
</evidence>
<accession>A0A438LZT9</accession>
<feature type="domain" description="Erythromycin biosynthesis protein CIII-like N-terminal" evidence="5">
    <location>
        <begin position="22"/>
        <end position="246"/>
    </location>
</feature>
<dbReference type="PANTHER" id="PTHR48050:SF13">
    <property type="entry name" value="STEROL 3-BETA-GLUCOSYLTRANSFERASE UGT80A2"/>
    <property type="match status" value="1"/>
</dbReference>
<feature type="domain" description="Erythromycin biosynthesis protein CIII-like C-terminal" evidence="4">
    <location>
        <begin position="263"/>
        <end position="405"/>
    </location>
</feature>
<dbReference type="GO" id="GO:0016758">
    <property type="term" value="F:hexosyltransferase activity"/>
    <property type="evidence" value="ECO:0007669"/>
    <property type="project" value="UniProtKB-ARBA"/>
</dbReference>
<evidence type="ECO:0000256" key="1">
    <source>
        <dbReference type="ARBA" id="ARBA00006962"/>
    </source>
</evidence>
<keyword evidence="7" id="KW-1185">Reference proteome</keyword>
<evidence type="ECO:0000256" key="2">
    <source>
        <dbReference type="ARBA" id="ARBA00022676"/>
    </source>
</evidence>
<organism evidence="6 7">
    <name type="scientific">Nonomuraea polychroma</name>
    <dbReference type="NCBI Taxonomy" id="46176"/>
    <lineage>
        <taxon>Bacteria</taxon>
        <taxon>Bacillati</taxon>
        <taxon>Actinomycetota</taxon>
        <taxon>Actinomycetes</taxon>
        <taxon>Streptosporangiales</taxon>
        <taxon>Streptosporangiaceae</taxon>
        <taxon>Nonomuraea</taxon>
    </lineage>
</organism>
<dbReference type="Gene3D" id="3.40.50.2000">
    <property type="entry name" value="Glycogen Phosphorylase B"/>
    <property type="match status" value="2"/>
</dbReference>
<dbReference type="Pfam" id="PF06722">
    <property type="entry name" value="EryCIII-like_C"/>
    <property type="match status" value="1"/>
</dbReference>
<evidence type="ECO:0000259" key="4">
    <source>
        <dbReference type="Pfam" id="PF06722"/>
    </source>
</evidence>
<evidence type="ECO:0000259" key="5">
    <source>
        <dbReference type="Pfam" id="PF21036"/>
    </source>
</evidence>
<dbReference type="SUPFAM" id="SSF53756">
    <property type="entry name" value="UDP-Glycosyltransferase/glycogen phosphorylase"/>
    <property type="match status" value="1"/>
</dbReference>
<evidence type="ECO:0000313" key="7">
    <source>
        <dbReference type="Proteomes" id="UP000284824"/>
    </source>
</evidence>
<dbReference type="Proteomes" id="UP000284824">
    <property type="component" value="Unassembled WGS sequence"/>
</dbReference>
<name>A0A438LZT9_9ACTN</name>
<dbReference type="GO" id="GO:0017000">
    <property type="term" value="P:antibiotic biosynthetic process"/>
    <property type="evidence" value="ECO:0007669"/>
    <property type="project" value="UniProtKB-ARBA"/>
</dbReference>
<dbReference type="InterPro" id="IPR048284">
    <property type="entry name" value="EryCIII-like_N"/>
</dbReference>
<evidence type="ECO:0000256" key="3">
    <source>
        <dbReference type="ARBA" id="ARBA00022679"/>
    </source>
</evidence>
<dbReference type="AlphaFoldDB" id="A0A438LZT9"/>